<dbReference type="EMBL" id="HBUF01235078">
    <property type="protein sequence ID" value="CAG6674900.1"/>
    <property type="molecule type" value="Transcribed_RNA"/>
</dbReference>
<dbReference type="EMBL" id="HBUF01395511">
    <property type="protein sequence ID" value="CAG6735360.1"/>
    <property type="molecule type" value="Transcribed_RNA"/>
</dbReference>
<evidence type="ECO:0000259" key="3">
    <source>
        <dbReference type="PROSITE" id="PS50235"/>
    </source>
</evidence>
<dbReference type="EMBL" id="HBUF01235079">
    <property type="protein sequence ID" value="CAG6674901.1"/>
    <property type="molecule type" value="Transcribed_RNA"/>
</dbReference>
<dbReference type="InterPro" id="IPR038765">
    <property type="entry name" value="Papain-like_cys_pep_sf"/>
</dbReference>
<dbReference type="PANTHER" id="PTHR21646:SF23">
    <property type="entry name" value="UBIQUITIN CARBOXYL-TERMINAL HYDROLASE USP2"/>
    <property type="match status" value="1"/>
</dbReference>
<proteinExistence type="predicted"/>
<dbReference type="InterPro" id="IPR018200">
    <property type="entry name" value="USP_CS"/>
</dbReference>
<evidence type="ECO:0000256" key="1">
    <source>
        <dbReference type="ARBA" id="ARBA00000707"/>
    </source>
</evidence>
<dbReference type="InterPro" id="IPR028889">
    <property type="entry name" value="USP"/>
</dbReference>
<evidence type="ECO:0000256" key="2">
    <source>
        <dbReference type="ARBA" id="ARBA00012759"/>
    </source>
</evidence>
<dbReference type="PROSITE" id="PS50235">
    <property type="entry name" value="USP_3"/>
    <property type="match status" value="1"/>
</dbReference>
<evidence type="ECO:0000313" key="4">
    <source>
        <dbReference type="EMBL" id="CAG6674900.1"/>
    </source>
</evidence>
<keyword evidence="4" id="KW-0378">Hydrolase</keyword>
<dbReference type="AlphaFoldDB" id="A0A8D8WYC1"/>
<dbReference type="EMBL" id="HBUF01395512">
    <property type="protein sequence ID" value="CAG6735361.1"/>
    <property type="molecule type" value="Transcribed_RNA"/>
</dbReference>
<name>A0A8D8WYC1_9HEMI</name>
<feature type="domain" description="USP" evidence="3">
    <location>
        <begin position="6"/>
        <end position="133"/>
    </location>
</feature>
<comment type="catalytic activity">
    <reaction evidence="1">
        <text>Thiol-dependent hydrolysis of ester, thioester, amide, peptide and isopeptide bonds formed by the C-terminal Gly of ubiquitin (a 76-residue protein attached to proteins as an intracellular targeting signal).</text>
        <dbReference type="EC" id="3.4.19.12"/>
    </reaction>
</comment>
<dbReference type="EMBL" id="HBUF01572957">
    <property type="protein sequence ID" value="CAG6767277.1"/>
    <property type="molecule type" value="Transcribed_RNA"/>
</dbReference>
<accession>A0A8D8WYC1</accession>
<reference evidence="4" key="1">
    <citation type="submission" date="2021-05" db="EMBL/GenBank/DDBJ databases">
        <authorList>
            <person name="Alioto T."/>
            <person name="Alioto T."/>
            <person name="Gomez Garrido J."/>
        </authorList>
    </citation>
    <scope>NUCLEOTIDE SEQUENCE</scope>
</reference>
<dbReference type="SUPFAM" id="SSF54001">
    <property type="entry name" value="Cysteine proteinases"/>
    <property type="match status" value="1"/>
</dbReference>
<dbReference type="EC" id="3.4.19.12" evidence="2"/>
<dbReference type="PANTHER" id="PTHR21646">
    <property type="entry name" value="UBIQUITIN CARBOXYL-TERMINAL HYDROLASE"/>
    <property type="match status" value="1"/>
</dbReference>
<organism evidence="4">
    <name type="scientific">Cacopsylla melanoneura</name>
    <dbReference type="NCBI Taxonomy" id="428564"/>
    <lineage>
        <taxon>Eukaryota</taxon>
        <taxon>Metazoa</taxon>
        <taxon>Ecdysozoa</taxon>
        <taxon>Arthropoda</taxon>
        <taxon>Hexapoda</taxon>
        <taxon>Insecta</taxon>
        <taxon>Pterygota</taxon>
        <taxon>Neoptera</taxon>
        <taxon>Paraneoptera</taxon>
        <taxon>Hemiptera</taxon>
        <taxon>Sternorrhyncha</taxon>
        <taxon>Psylloidea</taxon>
        <taxon>Psyllidae</taxon>
        <taxon>Psyllinae</taxon>
        <taxon>Cacopsylla</taxon>
    </lineage>
</organism>
<dbReference type="EMBL" id="HBUF01054986">
    <property type="protein sequence ID" value="CAG6623444.1"/>
    <property type="molecule type" value="Transcribed_RNA"/>
</dbReference>
<dbReference type="InterPro" id="IPR001394">
    <property type="entry name" value="Peptidase_C19_UCH"/>
</dbReference>
<dbReference type="GO" id="GO:0016579">
    <property type="term" value="P:protein deubiquitination"/>
    <property type="evidence" value="ECO:0007669"/>
    <property type="project" value="InterPro"/>
</dbReference>
<protein>
    <recommendedName>
        <fullName evidence="2">ubiquitinyl hydrolase 1</fullName>
        <ecNumber evidence="2">3.4.19.12</ecNumber>
    </recommendedName>
</protein>
<sequence length="133" mass="14888">MSVGLCGIYNLGNTCYINSILQCLSNVPAFRDILLGEEYTVHHQSRTQGQLVEALAGFMTSMWSINSLSGTVLNPKNIRTALQVHTRKFDGAQQQDAQEFLLYLLAAISEETKLNNQSKSLDPNEDHILLDRF</sequence>
<dbReference type="Gene3D" id="3.90.70.10">
    <property type="entry name" value="Cysteine proteinases"/>
    <property type="match status" value="1"/>
</dbReference>
<dbReference type="InterPro" id="IPR050185">
    <property type="entry name" value="Ub_carboxyl-term_hydrolase"/>
</dbReference>
<dbReference type="EMBL" id="HBUF01054987">
    <property type="protein sequence ID" value="CAG6623445.1"/>
    <property type="molecule type" value="Transcribed_RNA"/>
</dbReference>
<dbReference type="Pfam" id="PF00443">
    <property type="entry name" value="UCH"/>
    <property type="match status" value="1"/>
</dbReference>
<dbReference type="GO" id="GO:0004843">
    <property type="term" value="F:cysteine-type deubiquitinase activity"/>
    <property type="evidence" value="ECO:0007669"/>
    <property type="project" value="UniProtKB-EC"/>
</dbReference>
<dbReference type="PROSITE" id="PS00972">
    <property type="entry name" value="USP_1"/>
    <property type="match status" value="1"/>
</dbReference>